<dbReference type="Proteomes" id="UP001586593">
    <property type="component" value="Unassembled WGS sequence"/>
</dbReference>
<keyword evidence="3" id="KW-1185">Reference proteome</keyword>
<feature type="compositionally biased region" description="Gly residues" evidence="1">
    <location>
        <begin position="74"/>
        <end position="89"/>
    </location>
</feature>
<feature type="compositionally biased region" description="Low complexity" evidence="1">
    <location>
        <begin position="147"/>
        <end position="156"/>
    </location>
</feature>
<evidence type="ECO:0000313" key="2">
    <source>
        <dbReference type="EMBL" id="KAL1839327.1"/>
    </source>
</evidence>
<feature type="region of interest" description="Disordered" evidence="1">
    <location>
        <begin position="224"/>
        <end position="255"/>
    </location>
</feature>
<sequence>MPTYLCHGFRWARRSVRVYIILHDLDDASPEWIIPPASSQCILESFYTLFDFLPSCSPPGGDAAQGTTSDDGEGGNGGVGGGGGGGGGDGGRRQQGDAVDARDVREPQGRGESRSRTRSQSRSRSRFRSRNRNHSLPRGEQEPLPLPGAAPSSLAHAVTSAPAGDVIRAQDWSAVKLLEEYDPTDLTDVSRPYVYVADHVVRVDLSASVADEIRKYEQKVQANRDHPPVVGPLGIDTGGGGGGGGGKKKTKKSAQEAGWFEKLRDQLQEGEELKWYVVVNNDE</sequence>
<gene>
    <name evidence="2" type="ORF">VTK73DRAFT_4069</name>
</gene>
<organism evidence="2 3">
    <name type="scientific">Phialemonium thermophilum</name>
    <dbReference type="NCBI Taxonomy" id="223376"/>
    <lineage>
        <taxon>Eukaryota</taxon>
        <taxon>Fungi</taxon>
        <taxon>Dikarya</taxon>
        <taxon>Ascomycota</taxon>
        <taxon>Pezizomycotina</taxon>
        <taxon>Sordariomycetes</taxon>
        <taxon>Sordariomycetidae</taxon>
        <taxon>Cephalothecales</taxon>
        <taxon>Cephalothecaceae</taxon>
        <taxon>Phialemonium</taxon>
    </lineage>
</organism>
<protein>
    <submittedName>
        <fullName evidence="2">Uncharacterized protein</fullName>
    </submittedName>
</protein>
<feature type="compositionally biased region" description="Basic residues" evidence="1">
    <location>
        <begin position="116"/>
        <end position="135"/>
    </location>
</feature>
<proteinExistence type="predicted"/>
<name>A0ABR3VCT8_9PEZI</name>
<reference evidence="2 3" key="1">
    <citation type="journal article" date="2024" name="Commun. Biol.">
        <title>Comparative genomic analysis of thermophilic fungi reveals convergent evolutionary adaptations and gene losses.</title>
        <authorList>
            <person name="Steindorff A.S."/>
            <person name="Aguilar-Pontes M.V."/>
            <person name="Robinson A.J."/>
            <person name="Andreopoulos B."/>
            <person name="LaButti K."/>
            <person name="Kuo A."/>
            <person name="Mondo S."/>
            <person name="Riley R."/>
            <person name="Otillar R."/>
            <person name="Haridas S."/>
            <person name="Lipzen A."/>
            <person name="Grimwood J."/>
            <person name="Schmutz J."/>
            <person name="Clum A."/>
            <person name="Reid I.D."/>
            <person name="Moisan M.C."/>
            <person name="Butler G."/>
            <person name="Nguyen T.T.M."/>
            <person name="Dewar K."/>
            <person name="Conant G."/>
            <person name="Drula E."/>
            <person name="Henrissat B."/>
            <person name="Hansel C."/>
            <person name="Singer S."/>
            <person name="Hutchinson M.I."/>
            <person name="de Vries R.P."/>
            <person name="Natvig D.O."/>
            <person name="Powell A.J."/>
            <person name="Tsang A."/>
            <person name="Grigoriev I.V."/>
        </authorList>
    </citation>
    <scope>NUCLEOTIDE SEQUENCE [LARGE SCALE GENOMIC DNA]</scope>
    <source>
        <strain evidence="2 3">ATCC 24622</strain>
    </source>
</reference>
<evidence type="ECO:0000313" key="3">
    <source>
        <dbReference type="Proteomes" id="UP001586593"/>
    </source>
</evidence>
<dbReference type="EMBL" id="JAZHXJ010002352">
    <property type="protein sequence ID" value="KAL1839327.1"/>
    <property type="molecule type" value="Genomic_DNA"/>
</dbReference>
<feature type="compositionally biased region" description="Gly residues" evidence="1">
    <location>
        <begin position="236"/>
        <end position="245"/>
    </location>
</feature>
<feature type="region of interest" description="Disordered" evidence="1">
    <location>
        <begin position="60"/>
        <end position="156"/>
    </location>
</feature>
<comment type="caution">
    <text evidence="2">The sequence shown here is derived from an EMBL/GenBank/DDBJ whole genome shotgun (WGS) entry which is preliminary data.</text>
</comment>
<evidence type="ECO:0000256" key="1">
    <source>
        <dbReference type="SAM" id="MobiDB-lite"/>
    </source>
</evidence>
<accession>A0ABR3VCT8</accession>
<feature type="compositionally biased region" description="Basic and acidic residues" evidence="1">
    <location>
        <begin position="90"/>
        <end position="115"/>
    </location>
</feature>